<reference evidence="1 2" key="1">
    <citation type="submission" date="2017-09" db="EMBL/GenBank/DDBJ databases">
        <title>WGS assembly of Aquilegia coerulea Goldsmith.</title>
        <authorList>
            <person name="Hodges S."/>
            <person name="Kramer E."/>
            <person name="Nordborg M."/>
            <person name="Tomkins J."/>
            <person name="Borevitz J."/>
            <person name="Derieg N."/>
            <person name="Yan J."/>
            <person name="Mihaltcheva S."/>
            <person name="Hayes R.D."/>
            <person name="Rokhsar D."/>
        </authorList>
    </citation>
    <scope>NUCLEOTIDE SEQUENCE [LARGE SCALE GENOMIC DNA]</scope>
    <source>
        <strain evidence="2">cv. Goldsmith</strain>
    </source>
</reference>
<evidence type="ECO:0000313" key="2">
    <source>
        <dbReference type="Proteomes" id="UP000230069"/>
    </source>
</evidence>
<gene>
    <name evidence="1" type="ORF">AQUCO_03800150v1</name>
</gene>
<organism evidence="1 2">
    <name type="scientific">Aquilegia coerulea</name>
    <name type="common">Rocky mountain columbine</name>
    <dbReference type="NCBI Taxonomy" id="218851"/>
    <lineage>
        <taxon>Eukaryota</taxon>
        <taxon>Viridiplantae</taxon>
        <taxon>Streptophyta</taxon>
        <taxon>Embryophyta</taxon>
        <taxon>Tracheophyta</taxon>
        <taxon>Spermatophyta</taxon>
        <taxon>Magnoliopsida</taxon>
        <taxon>Ranunculales</taxon>
        <taxon>Ranunculaceae</taxon>
        <taxon>Thalictroideae</taxon>
        <taxon>Aquilegia</taxon>
    </lineage>
</organism>
<protein>
    <submittedName>
        <fullName evidence="1">Uncharacterized protein</fullName>
    </submittedName>
</protein>
<evidence type="ECO:0000313" key="1">
    <source>
        <dbReference type="EMBL" id="PIA34352.1"/>
    </source>
</evidence>
<dbReference type="OrthoDB" id="10546955at2759"/>
<name>A0A2G5CSU3_AQUCA</name>
<dbReference type="EMBL" id="KZ305055">
    <property type="protein sequence ID" value="PIA34352.1"/>
    <property type="molecule type" value="Genomic_DNA"/>
</dbReference>
<sequence>MGWNAWMPIYAKWVLYSAIQDALHNFLQDSHTMGTFSRILLLATPMVEATCCLISPRITNVWKSSMLFREAIHIDVMKAKGPRQ</sequence>
<accession>A0A2G5CSU3</accession>
<dbReference type="InParanoid" id="A0A2G5CSU3"/>
<proteinExistence type="predicted"/>
<dbReference type="Proteomes" id="UP000230069">
    <property type="component" value="Unassembled WGS sequence"/>
</dbReference>
<keyword evidence="2" id="KW-1185">Reference proteome</keyword>
<dbReference type="AlphaFoldDB" id="A0A2G5CSU3"/>